<evidence type="ECO:0000313" key="3">
    <source>
        <dbReference type="EMBL" id="WMV48673.1"/>
    </source>
</evidence>
<accession>A0AAF0UNI7</accession>
<dbReference type="InterPro" id="IPR043502">
    <property type="entry name" value="DNA/RNA_pol_sf"/>
</dbReference>
<name>A0AAF0UNI7_SOLVR</name>
<evidence type="ECO:0000313" key="4">
    <source>
        <dbReference type="Proteomes" id="UP001234989"/>
    </source>
</evidence>
<dbReference type="InterPro" id="IPR026741">
    <property type="entry name" value="SNO"/>
</dbReference>
<dbReference type="Pfam" id="PF00078">
    <property type="entry name" value="RVT_1"/>
    <property type="match status" value="1"/>
</dbReference>
<protein>
    <recommendedName>
        <fullName evidence="2">Reverse transcriptase domain-containing protein</fullName>
    </recommendedName>
</protein>
<comment type="similarity">
    <text evidence="1">Belongs to the SBNO family.</text>
</comment>
<dbReference type="GO" id="GO:0005634">
    <property type="term" value="C:nucleus"/>
    <property type="evidence" value="ECO:0007669"/>
    <property type="project" value="TreeGrafter"/>
</dbReference>
<feature type="domain" description="Reverse transcriptase" evidence="2">
    <location>
        <begin position="306"/>
        <end position="574"/>
    </location>
</feature>
<gene>
    <name evidence="3" type="ORF">MTR67_042058</name>
</gene>
<dbReference type="GO" id="GO:0031490">
    <property type="term" value="F:chromatin DNA binding"/>
    <property type="evidence" value="ECO:0007669"/>
    <property type="project" value="TreeGrafter"/>
</dbReference>
<keyword evidence="4" id="KW-1185">Reference proteome</keyword>
<dbReference type="InterPro" id="IPR000477">
    <property type="entry name" value="RT_dom"/>
</dbReference>
<dbReference type="GO" id="GO:0006355">
    <property type="term" value="P:regulation of DNA-templated transcription"/>
    <property type="evidence" value="ECO:0007669"/>
    <property type="project" value="InterPro"/>
</dbReference>
<dbReference type="AlphaFoldDB" id="A0AAF0UNI7"/>
<dbReference type="CDD" id="cd01650">
    <property type="entry name" value="RT_nLTR_like"/>
    <property type="match status" value="1"/>
</dbReference>
<sequence length="711" mass="80456">MTEICYYSYEDVELEKHHLEETFLVGGITKISKVILKNFADDKEPNKSVNPVEVVARQRILNRELGGPEKVAEITGRKGMLVRAANGKGVTYQARNTKDVSMEMVNIHEKQLFMEGKKLVAIISEAGSAGVSLQADRRALNQRRRVHLTLELPWSADRAIQQFGRTHRSNQASAPEYKLLFTNLGGERRFASVVAKRLESLGALTQGDRRAGPSLSAYNYDSSYGKRALVMLYRGIMEQDPFPLVPPGCSADIPDAIQDFILKGKAALVSVGIIRDSVLGPDGYTMGFFVNCWEIVKGDLMSTMQNFHSQEFFEKSFNATYIALIPKKSGAKELRDFRPISLIGSVYKLIAKILTERLKKVMHKLVDTQQMAFLRGRQITDAILIANECLDSRVKEKSPGVICKLDIEKAYDHVNWSFLLEIMQRMGFGLKWIRWIKFCISTVKFSILINGSPEGFFPLDRGLRQGDPLSPFLFIIVMEGLNNMLKTAHTKGWIRGFNVANEGNLRLEVTHLQYADDTLIFCDAEESQLKILRVILILFEATSCLHINWRKSLIFPINEVNRMQHLTEILGGEIALVLKTSLIPFQPNSPPNAGWDNLPSLPVPRLISIPIPTCQSFLYVSWHRPTDAPFIDENLPKFHCLLTVPRYPNCLHLSLNFFQNHLKLPVWGLKTLFMILEGSVRDCYGADAKPIPEEIIEGERKFPNGQNEKYI</sequence>
<dbReference type="Pfam" id="PF13871">
    <property type="entry name" value="Helicase_C_4"/>
    <property type="match status" value="1"/>
</dbReference>
<dbReference type="GO" id="GO:0042393">
    <property type="term" value="F:histone binding"/>
    <property type="evidence" value="ECO:0007669"/>
    <property type="project" value="TreeGrafter"/>
</dbReference>
<dbReference type="SUPFAM" id="SSF52540">
    <property type="entry name" value="P-loop containing nucleoside triphosphate hydrolases"/>
    <property type="match status" value="1"/>
</dbReference>
<evidence type="ECO:0000256" key="1">
    <source>
        <dbReference type="ARBA" id="ARBA00006992"/>
    </source>
</evidence>
<evidence type="ECO:0000259" key="2">
    <source>
        <dbReference type="PROSITE" id="PS50878"/>
    </source>
</evidence>
<dbReference type="SUPFAM" id="SSF56672">
    <property type="entry name" value="DNA/RNA polymerases"/>
    <property type="match status" value="1"/>
</dbReference>
<dbReference type="EMBL" id="CP133621">
    <property type="protein sequence ID" value="WMV48673.1"/>
    <property type="molecule type" value="Genomic_DNA"/>
</dbReference>
<dbReference type="PANTHER" id="PTHR12706:SF13">
    <property type="entry name" value="PROTEIN FORGETTER 1"/>
    <property type="match status" value="1"/>
</dbReference>
<proteinExistence type="inferred from homology"/>
<dbReference type="InterPro" id="IPR027417">
    <property type="entry name" value="P-loop_NTPase"/>
</dbReference>
<reference evidence="3" key="1">
    <citation type="submission" date="2023-08" db="EMBL/GenBank/DDBJ databases">
        <title>A de novo genome assembly of Solanum verrucosum Schlechtendal, a Mexican diploid species geographically isolated from the other diploid A-genome species in potato relatives.</title>
        <authorList>
            <person name="Hosaka K."/>
        </authorList>
    </citation>
    <scope>NUCLEOTIDE SEQUENCE</scope>
    <source>
        <tissue evidence="3">Young leaves</tissue>
    </source>
</reference>
<organism evidence="3 4">
    <name type="scientific">Solanum verrucosum</name>
    <dbReference type="NCBI Taxonomy" id="315347"/>
    <lineage>
        <taxon>Eukaryota</taxon>
        <taxon>Viridiplantae</taxon>
        <taxon>Streptophyta</taxon>
        <taxon>Embryophyta</taxon>
        <taxon>Tracheophyta</taxon>
        <taxon>Spermatophyta</taxon>
        <taxon>Magnoliopsida</taxon>
        <taxon>eudicotyledons</taxon>
        <taxon>Gunneridae</taxon>
        <taxon>Pentapetalae</taxon>
        <taxon>asterids</taxon>
        <taxon>lamiids</taxon>
        <taxon>Solanales</taxon>
        <taxon>Solanaceae</taxon>
        <taxon>Solanoideae</taxon>
        <taxon>Solaneae</taxon>
        <taxon>Solanum</taxon>
    </lineage>
</organism>
<dbReference type="PROSITE" id="PS50878">
    <property type="entry name" value="RT_POL"/>
    <property type="match status" value="1"/>
</dbReference>
<dbReference type="PANTHER" id="PTHR12706">
    <property type="entry name" value="STRAWBERRY NOTCH-RELATED"/>
    <property type="match status" value="1"/>
</dbReference>
<dbReference type="InterPro" id="IPR026937">
    <property type="entry name" value="SBNO_Helicase_C_dom"/>
</dbReference>
<dbReference type="Proteomes" id="UP001234989">
    <property type="component" value="Chromosome 10"/>
</dbReference>